<dbReference type="GO" id="GO:0005886">
    <property type="term" value="C:plasma membrane"/>
    <property type="evidence" value="ECO:0007669"/>
    <property type="project" value="UniProtKB-SubCell"/>
</dbReference>
<feature type="transmembrane region" description="Helical" evidence="10">
    <location>
        <begin position="92"/>
        <end position="115"/>
    </location>
</feature>
<feature type="domain" description="CNNM transmembrane" evidence="12">
    <location>
        <begin position="1"/>
        <end position="196"/>
    </location>
</feature>
<evidence type="ECO:0000256" key="4">
    <source>
        <dbReference type="ARBA" id="ARBA00022737"/>
    </source>
</evidence>
<dbReference type="AlphaFoldDB" id="A0A9D1KS77"/>
<evidence type="ECO:0000256" key="2">
    <source>
        <dbReference type="ARBA" id="ARBA00022475"/>
    </source>
</evidence>
<keyword evidence="7 9" id="KW-0472">Membrane</keyword>
<dbReference type="SUPFAM" id="SSF54631">
    <property type="entry name" value="CBS-domain pair"/>
    <property type="match status" value="1"/>
</dbReference>
<dbReference type="Pfam" id="PF03471">
    <property type="entry name" value="CorC_HlyC"/>
    <property type="match status" value="1"/>
</dbReference>
<dbReference type="GO" id="GO:0050660">
    <property type="term" value="F:flavin adenine dinucleotide binding"/>
    <property type="evidence" value="ECO:0007669"/>
    <property type="project" value="InterPro"/>
</dbReference>
<evidence type="ECO:0000256" key="6">
    <source>
        <dbReference type="ARBA" id="ARBA00023122"/>
    </source>
</evidence>
<dbReference type="PROSITE" id="PS51371">
    <property type="entry name" value="CBS"/>
    <property type="match status" value="1"/>
</dbReference>
<dbReference type="Pfam" id="PF01595">
    <property type="entry name" value="CNNM"/>
    <property type="match status" value="1"/>
</dbReference>
<dbReference type="InterPro" id="IPR046342">
    <property type="entry name" value="CBS_dom_sf"/>
</dbReference>
<keyword evidence="2" id="KW-1003">Cell membrane</keyword>
<dbReference type="SUPFAM" id="SSF56176">
    <property type="entry name" value="FAD-binding/transporter-associated domain-like"/>
    <property type="match status" value="1"/>
</dbReference>
<dbReference type="SMART" id="SM01091">
    <property type="entry name" value="CorC_HlyC"/>
    <property type="match status" value="1"/>
</dbReference>
<evidence type="ECO:0000313" key="13">
    <source>
        <dbReference type="EMBL" id="HIT97476.1"/>
    </source>
</evidence>
<reference evidence="13" key="2">
    <citation type="journal article" date="2021" name="PeerJ">
        <title>Extensive microbial diversity within the chicken gut microbiome revealed by metagenomics and culture.</title>
        <authorList>
            <person name="Gilroy R."/>
            <person name="Ravi A."/>
            <person name="Getino M."/>
            <person name="Pursley I."/>
            <person name="Horton D.L."/>
            <person name="Alikhan N.F."/>
            <person name="Baker D."/>
            <person name="Gharbi K."/>
            <person name="Hall N."/>
            <person name="Watson M."/>
            <person name="Adriaenssens E.M."/>
            <person name="Foster-Nyarko E."/>
            <person name="Jarju S."/>
            <person name="Secka A."/>
            <person name="Antonio M."/>
            <person name="Oren A."/>
            <person name="Chaudhuri R.R."/>
            <person name="La Ragione R."/>
            <person name="Hildebrand F."/>
            <person name="Pallen M.J."/>
        </authorList>
    </citation>
    <scope>NUCLEOTIDE SEQUENCE</scope>
    <source>
        <strain evidence="13">1383</strain>
    </source>
</reference>
<dbReference type="Gene3D" id="3.10.580.10">
    <property type="entry name" value="CBS-domain"/>
    <property type="match status" value="1"/>
</dbReference>
<evidence type="ECO:0000259" key="12">
    <source>
        <dbReference type="PROSITE" id="PS51846"/>
    </source>
</evidence>
<dbReference type="PANTHER" id="PTHR43099">
    <property type="entry name" value="UPF0053 PROTEIN YRKA"/>
    <property type="match status" value="1"/>
</dbReference>
<evidence type="ECO:0000256" key="1">
    <source>
        <dbReference type="ARBA" id="ARBA00004651"/>
    </source>
</evidence>
<feature type="transmembrane region" description="Helical" evidence="10">
    <location>
        <begin position="6"/>
        <end position="24"/>
    </location>
</feature>
<evidence type="ECO:0000256" key="3">
    <source>
        <dbReference type="ARBA" id="ARBA00022692"/>
    </source>
</evidence>
<evidence type="ECO:0000313" key="14">
    <source>
        <dbReference type="Proteomes" id="UP000824161"/>
    </source>
</evidence>
<dbReference type="InterPro" id="IPR016169">
    <property type="entry name" value="FAD-bd_PCMH_sub2"/>
</dbReference>
<proteinExistence type="predicted"/>
<dbReference type="PANTHER" id="PTHR43099:SF2">
    <property type="entry name" value="UPF0053 PROTEIN YRKA"/>
    <property type="match status" value="1"/>
</dbReference>
<dbReference type="Proteomes" id="UP000824161">
    <property type="component" value="Unassembled WGS sequence"/>
</dbReference>
<evidence type="ECO:0000256" key="7">
    <source>
        <dbReference type="ARBA" id="ARBA00023136"/>
    </source>
</evidence>
<evidence type="ECO:0000256" key="9">
    <source>
        <dbReference type="PROSITE-ProRule" id="PRU01193"/>
    </source>
</evidence>
<feature type="transmembrane region" description="Helical" evidence="10">
    <location>
        <begin position="61"/>
        <end position="86"/>
    </location>
</feature>
<dbReference type="InterPro" id="IPR051676">
    <property type="entry name" value="UPF0053_domain"/>
</dbReference>
<dbReference type="CDD" id="cd04590">
    <property type="entry name" value="CBS_pair_CorC_HlyC_assoc"/>
    <property type="match status" value="1"/>
</dbReference>
<dbReference type="InterPro" id="IPR005170">
    <property type="entry name" value="Transptr-assoc_dom"/>
</dbReference>
<keyword evidence="6 8" id="KW-0129">CBS domain</keyword>
<gene>
    <name evidence="13" type="ORF">IAC44_01405</name>
</gene>
<dbReference type="InterPro" id="IPR044751">
    <property type="entry name" value="Ion_transp-like_CBS"/>
</dbReference>
<name>A0A9D1KS77_9FLAO</name>
<dbReference type="PROSITE" id="PS51846">
    <property type="entry name" value="CNNM"/>
    <property type="match status" value="1"/>
</dbReference>
<evidence type="ECO:0000256" key="5">
    <source>
        <dbReference type="ARBA" id="ARBA00022989"/>
    </source>
</evidence>
<evidence type="ECO:0000256" key="8">
    <source>
        <dbReference type="PROSITE-ProRule" id="PRU00703"/>
    </source>
</evidence>
<keyword evidence="4" id="KW-0677">Repeat</keyword>
<accession>A0A9D1KS77</accession>
<dbReference type="EMBL" id="DVLY01000033">
    <property type="protein sequence ID" value="HIT97476.1"/>
    <property type="molecule type" value="Genomic_DNA"/>
</dbReference>
<evidence type="ECO:0000259" key="11">
    <source>
        <dbReference type="PROSITE" id="PS51371"/>
    </source>
</evidence>
<organism evidence="13 14">
    <name type="scientific">Candidatus Merdimorpha stercoravium</name>
    <dbReference type="NCBI Taxonomy" id="2840863"/>
    <lineage>
        <taxon>Bacteria</taxon>
        <taxon>Pseudomonadati</taxon>
        <taxon>Bacteroidota</taxon>
        <taxon>Flavobacteriia</taxon>
        <taxon>Flavobacteriales</taxon>
        <taxon>Candidatus Merdimorpha</taxon>
    </lineage>
</organism>
<dbReference type="InterPro" id="IPR002550">
    <property type="entry name" value="CNNM"/>
</dbReference>
<dbReference type="Gene3D" id="3.30.465.10">
    <property type="match status" value="1"/>
</dbReference>
<comment type="subcellular location">
    <subcellularLocation>
        <location evidence="1">Cell membrane</location>
        <topology evidence="1">Multi-pass membrane protein</topology>
    </subcellularLocation>
</comment>
<dbReference type="InterPro" id="IPR000644">
    <property type="entry name" value="CBS_dom"/>
</dbReference>
<evidence type="ECO:0000256" key="10">
    <source>
        <dbReference type="SAM" id="Phobius"/>
    </source>
</evidence>
<comment type="caution">
    <text evidence="13">The sequence shown here is derived from an EMBL/GenBank/DDBJ whole genome shotgun (WGS) entry which is preliminary data.</text>
</comment>
<protein>
    <submittedName>
        <fullName evidence="13">HlyC/CorC family transporter</fullName>
    </submittedName>
</protein>
<keyword evidence="3 9" id="KW-0812">Transmembrane</keyword>
<reference evidence="13" key="1">
    <citation type="submission" date="2020-10" db="EMBL/GenBank/DDBJ databases">
        <authorList>
            <person name="Gilroy R."/>
        </authorList>
    </citation>
    <scope>NUCLEOTIDE SEQUENCE</scope>
    <source>
        <strain evidence="13">1383</strain>
    </source>
</reference>
<dbReference type="InterPro" id="IPR036318">
    <property type="entry name" value="FAD-bd_PCMH-like_sf"/>
</dbReference>
<sequence>MEIFIILGLILLNGVFSMSEIAIISSRRARLEIDAKNGSKPARTALRLAENPDRFLSTIQIGITLIGILTGLFSGEMLAGYVAVWIARIEPLAPYSLGIAQTLIVILVTYLTLIFGELVPKRIGLSVSESAAKLIAPVMDLLSRVASPFVWVLSASTSAVSRMLGLRDRKDDVVTEEEVKAVVAQSAQGGQIDPVEHEIVERVFSLGDMDIASIMTHRSDIVWLDIRRDAQYLRELVRTHVYNVYPVCNGSLDEIVGVIHLKDLFAHASDPEFQLEKIMRPAEYLPENMSVYRAMDTLKTSKLKCRIVIDEFGSVEGIVTLKDVVKGLLGGMPQEDGEQPIVRREDGSLLVDGQCPFYELLDALGMEDLFSRHNYKTISGLILAVLQHVPKTGERFLWQGLEMEVVDMDGARIDKVLVTRRDDGSEGNPGEEKQDD</sequence>
<dbReference type="Pfam" id="PF00571">
    <property type="entry name" value="CBS"/>
    <property type="match status" value="1"/>
</dbReference>
<keyword evidence="5 9" id="KW-1133">Transmembrane helix</keyword>
<feature type="domain" description="CBS" evidence="11">
    <location>
        <begin position="278"/>
        <end position="335"/>
    </location>
</feature>